<gene>
    <name evidence="8" type="ORF">L3X38_004917</name>
</gene>
<reference evidence="8 9" key="1">
    <citation type="journal article" date="2022" name="G3 (Bethesda)">
        <title>Whole-genome sequence and methylome profiling of the almond [Prunus dulcis (Mill.) D.A. Webb] cultivar 'Nonpareil'.</title>
        <authorList>
            <person name="D'Amico-Willman K.M."/>
            <person name="Ouma W.Z."/>
            <person name="Meulia T."/>
            <person name="Sideli G.M."/>
            <person name="Gradziel T.M."/>
            <person name="Fresnedo-Ramirez J."/>
        </authorList>
    </citation>
    <scope>NUCLEOTIDE SEQUENCE [LARGE SCALE GENOMIC DNA]</scope>
    <source>
        <strain evidence="8">Clone GOH B32 T37-40</strain>
    </source>
</reference>
<comment type="caution">
    <text evidence="8">The sequence shown here is derived from an EMBL/GenBank/DDBJ whole genome shotgun (WGS) entry which is preliminary data.</text>
</comment>
<evidence type="ECO:0000313" key="8">
    <source>
        <dbReference type="EMBL" id="KAI5352026.1"/>
    </source>
</evidence>
<evidence type="ECO:0000256" key="1">
    <source>
        <dbReference type="ARBA" id="ARBA00005889"/>
    </source>
</evidence>
<dbReference type="AlphaFoldDB" id="A0AAD4ZQ11"/>
<dbReference type="GO" id="GO:0005634">
    <property type="term" value="C:nucleus"/>
    <property type="evidence" value="ECO:0007669"/>
    <property type="project" value="UniProtKB-SubCell"/>
</dbReference>
<dbReference type="Pfam" id="PF04434">
    <property type="entry name" value="SWIM"/>
    <property type="match status" value="1"/>
</dbReference>
<dbReference type="GO" id="GO:0008270">
    <property type="term" value="F:zinc ion binding"/>
    <property type="evidence" value="ECO:0007669"/>
    <property type="project" value="UniProtKB-UniRule"/>
</dbReference>
<organism evidence="8 9">
    <name type="scientific">Prunus dulcis</name>
    <name type="common">Almond</name>
    <name type="synonym">Amygdalus dulcis</name>
    <dbReference type="NCBI Taxonomy" id="3755"/>
    <lineage>
        <taxon>Eukaryota</taxon>
        <taxon>Viridiplantae</taxon>
        <taxon>Streptophyta</taxon>
        <taxon>Embryophyta</taxon>
        <taxon>Tracheophyta</taxon>
        <taxon>Spermatophyta</taxon>
        <taxon>Magnoliopsida</taxon>
        <taxon>eudicotyledons</taxon>
        <taxon>Gunneridae</taxon>
        <taxon>Pentapetalae</taxon>
        <taxon>rosids</taxon>
        <taxon>fabids</taxon>
        <taxon>Rosales</taxon>
        <taxon>Rosaceae</taxon>
        <taxon>Amygdaloideae</taxon>
        <taxon>Amygdaleae</taxon>
        <taxon>Prunus</taxon>
    </lineage>
</organism>
<comment type="similarity">
    <text evidence="1 6">Belongs to the FHY3/FAR1 family.</text>
</comment>
<evidence type="ECO:0000256" key="6">
    <source>
        <dbReference type="RuleBase" id="RU367018"/>
    </source>
</evidence>
<keyword evidence="4 6" id="KW-0862">Zinc</keyword>
<dbReference type="GO" id="GO:0006355">
    <property type="term" value="P:regulation of DNA-templated transcription"/>
    <property type="evidence" value="ECO:0007669"/>
    <property type="project" value="UniProtKB-UniRule"/>
</dbReference>
<keyword evidence="2 6" id="KW-0479">Metal-binding</keyword>
<dbReference type="InterPro" id="IPR006564">
    <property type="entry name" value="Znf_PMZ"/>
</dbReference>
<dbReference type="EMBL" id="JAJFAZ020000001">
    <property type="protein sequence ID" value="KAI5352026.1"/>
    <property type="molecule type" value="Genomic_DNA"/>
</dbReference>
<dbReference type="Proteomes" id="UP001054821">
    <property type="component" value="Chromosome 1"/>
</dbReference>
<protein>
    <recommendedName>
        <fullName evidence="6">Protein FAR1-RELATED SEQUENCE</fullName>
    </recommendedName>
</protein>
<keyword evidence="6" id="KW-0539">Nucleus</keyword>
<evidence type="ECO:0000256" key="4">
    <source>
        <dbReference type="ARBA" id="ARBA00022833"/>
    </source>
</evidence>
<dbReference type="PANTHER" id="PTHR31669:SF302">
    <property type="entry name" value="PROTEIN FAR1-RELATED SEQUENCE"/>
    <property type="match status" value="1"/>
</dbReference>
<dbReference type="PANTHER" id="PTHR31669">
    <property type="entry name" value="PROTEIN FAR1-RELATED SEQUENCE 10-RELATED"/>
    <property type="match status" value="1"/>
</dbReference>
<name>A0AAD4ZQ11_PRUDU</name>
<dbReference type="InterPro" id="IPR031052">
    <property type="entry name" value="FHY3/FAR1"/>
</dbReference>
<proteinExistence type="inferred from homology"/>
<evidence type="ECO:0000256" key="5">
    <source>
        <dbReference type="PROSITE-ProRule" id="PRU00325"/>
    </source>
</evidence>
<evidence type="ECO:0000256" key="2">
    <source>
        <dbReference type="ARBA" id="ARBA00022723"/>
    </source>
</evidence>
<dbReference type="SMART" id="SM00575">
    <property type="entry name" value="ZnF_PMZ"/>
    <property type="match status" value="1"/>
</dbReference>
<evidence type="ECO:0000256" key="3">
    <source>
        <dbReference type="ARBA" id="ARBA00022771"/>
    </source>
</evidence>
<dbReference type="PROSITE" id="PS50966">
    <property type="entry name" value="ZF_SWIM"/>
    <property type="match status" value="1"/>
</dbReference>
<dbReference type="InterPro" id="IPR007527">
    <property type="entry name" value="Znf_SWIM"/>
</dbReference>
<sequence>MGVDKQGTTEELVKLTLISKKLDGDEKNGSFKLKVREVMVDKVVDYASCICKKFEFEGILCRHVLAYMKMKQTEYLSNKYILKRRTRAAKSDIVMEEGGMEITECDDNSLLIRQTRLSKLAFELIDGGIRGK</sequence>
<keyword evidence="3 5" id="KW-0863">Zinc-finger</keyword>
<feature type="domain" description="SWIM-type" evidence="7">
    <location>
        <begin position="36"/>
        <end position="72"/>
    </location>
</feature>
<comment type="subcellular location">
    <subcellularLocation>
        <location evidence="6">Nucleus</location>
    </subcellularLocation>
</comment>
<comment type="function">
    <text evidence="6">Putative transcription activator involved in regulating light control of development.</text>
</comment>
<keyword evidence="9" id="KW-1185">Reference proteome</keyword>
<accession>A0AAD4ZQ11</accession>
<evidence type="ECO:0000313" key="9">
    <source>
        <dbReference type="Proteomes" id="UP001054821"/>
    </source>
</evidence>
<evidence type="ECO:0000259" key="7">
    <source>
        <dbReference type="PROSITE" id="PS50966"/>
    </source>
</evidence>